<gene>
    <name evidence="1" type="ORF">S01H1_70885</name>
</gene>
<proteinExistence type="predicted"/>
<sequence length="93" mass="11008">MDIPSNNTRSQGPLTDIDFKKYGKDCTKLDCIVKQDDYKKYPGLNKLFQIYDENYSNDNNWKVLSRKLSNKKEKDVIMDDVLLDSDDDYDDNW</sequence>
<accession>X0X1J1</accession>
<organism evidence="1">
    <name type="scientific">marine sediment metagenome</name>
    <dbReference type="NCBI Taxonomy" id="412755"/>
    <lineage>
        <taxon>unclassified sequences</taxon>
        <taxon>metagenomes</taxon>
        <taxon>ecological metagenomes</taxon>
    </lineage>
</organism>
<dbReference type="AlphaFoldDB" id="X0X1J1"/>
<feature type="non-terminal residue" evidence="1">
    <location>
        <position position="93"/>
    </location>
</feature>
<evidence type="ECO:0000313" key="1">
    <source>
        <dbReference type="EMBL" id="GAG37069.1"/>
    </source>
</evidence>
<reference evidence="1" key="1">
    <citation type="journal article" date="2014" name="Front. Microbiol.">
        <title>High frequency of phylogenetically diverse reductive dehalogenase-homologous genes in deep subseafloor sedimentary metagenomes.</title>
        <authorList>
            <person name="Kawai M."/>
            <person name="Futagami T."/>
            <person name="Toyoda A."/>
            <person name="Takaki Y."/>
            <person name="Nishi S."/>
            <person name="Hori S."/>
            <person name="Arai W."/>
            <person name="Tsubouchi T."/>
            <person name="Morono Y."/>
            <person name="Uchiyama I."/>
            <person name="Ito T."/>
            <person name="Fujiyama A."/>
            <person name="Inagaki F."/>
            <person name="Takami H."/>
        </authorList>
    </citation>
    <scope>NUCLEOTIDE SEQUENCE</scope>
    <source>
        <strain evidence="1">Expedition CK06-06</strain>
    </source>
</reference>
<comment type="caution">
    <text evidence="1">The sequence shown here is derived from an EMBL/GenBank/DDBJ whole genome shotgun (WGS) entry which is preliminary data.</text>
</comment>
<name>X0X1J1_9ZZZZ</name>
<protein>
    <submittedName>
        <fullName evidence="1">Uncharacterized protein</fullName>
    </submittedName>
</protein>
<dbReference type="EMBL" id="BARS01047164">
    <property type="protein sequence ID" value="GAG37069.1"/>
    <property type="molecule type" value="Genomic_DNA"/>
</dbReference>